<proteinExistence type="predicted"/>
<evidence type="ECO:0000313" key="2">
    <source>
        <dbReference type="EMBL" id="CAI8031540.1"/>
    </source>
</evidence>
<evidence type="ECO:0000256" key="1">
    <source>
        <dbReference type="SAM" id="Phobius"/>
    </source>
</evidence>
<dbReference type="EMBL" id="CASHTH010002544">
    <property type="protein sequence ID" value="CAI8031540.1"/>
    <property type="molecule type" value="Genomic_DNA"/>
</dbReference>
<dbReference type="Proteomes" id="UP001174909">
    <property type="component" value="Unassembled WGS sequence"/>
</dbReference>
<keyword evidence="1" id="KW-0812">Transmembrane</keyword>
<sequence length="126" mass="14089">MIHEVLGKFPAFGKPRCVTTPIDGILKQKAEPAPRLVILEGVLDNTPKSGIIIAEGLILCSIKSEKDVPLIGFAIVSLIAVFYVFDVKYPQRHINMFNVFDEKLLNFKLKKPGSKTYERFIKSVVS</sequence>
<protein>
    <submittedName>
        <fullName evidence="2">Uncharacterized protein</fullName>
    </submittedName>
</protein>
<evidence type="ECO:0000313" key="3">
    <source>
        <dbReference type="Proteomes" id="UP001174909"/>
    </source>
</evidence>
<name>A0AA35WYM9_GEOBA</name>
<accession>A0AA35WYM9</accession>
<keyword evidence="3" id="KW-1185">Reference proteome</keyword>
<keyword evidence="1" id="KW-0472">Membrane</keyword>
<keyword evidence="1" id="KW-1133">Transmembrane helix</keyword>
<gene>
    <name evidence="2" type="ORF">GBAR_LOCUS17898</name>
</gene>
<comment type="caution">
    <text evidence="2">The sequence shown here is derived from an EMBL/GenBank/DDBJ whole genome shotgun (WGS) entry which is preliminary data.</text>
</comment>
<feature type="transmembrane region" description="Helical" evidence="1">
    <location>
        <begin position="68"/>
        <end position="85"/>
    </location>
</feature>
<reference evidence="2" key="1">
    <citation type="submission" date="2023-03" db="EMBL/GenBank/DDBJ databases">
        <authorList>
            <person name="Steffen K."/>
            <person name="Cardenas P."/>
        </authorList>
    </citation>
    <scope>NUCLEOTIDE SEQUENCE</scope>
</reference>
<dbReference type="AlphaFoldDB" id="A0AA35WYM9"/>
<organism evidence="2 3">
    <name type="scientific">Geodia barretti</name>
    <name type="common">Barrett's horny sponge</name>
    <dbReference type="NCBI Taxonomy" id="519541"/>
    <lineage>
        <taxon>Eukaryota</taxon>
        <taxon>Metazoa</taxon>
        <taxon>Porifera</taxon>
        <taxon>Demospongiae</taxon>
        <taxon>Heteroscleromorpha</taxon>
        <taxon>Tetractinellida</taxon>
        <taxon>Astrophorina</taxon>
        <taxon>Geodiidae</taxon>
        <taxon>Geodia</taxon>
    </lineage>
</organism>